<keyword evidence="3" id="KW-1185">Reference proteome</keyword>
<feature type="compositionally biased region" description="Polar residues" evidence="1">
    <location>
        <begin position="138"/>
        <end position="149"/>
    </location>
</feature>
<dbReference type="Proteomes" id="UP001239397">
    <property type="component" value="Chromosome"/>
</dbReference>
<feature type="compositionally biased region" description="Basic residues" evidence="1">
    <location>
        <begin position="105"/>
        <end position="114"/>
    </location>
</feature>
<protein>
    <submittedName>
        <fullName evidence="2">Recombinase family protein</fullName>
    </submittedName>
</protein>
<sequence>MAEVASPKSTIDAIAVGEYERTFTGARFATLYAWCTQHASSCGCLKQEAWSISATATTEHFCRCRRPSPRDRSSAPGTGFWQQRTATQHGRYRGIPCPSSADPNRKRRRTRGSRTLRTVAVILANPRYTGRQIRNRRTAGTSEPTSTPALSVKPAHAALVTEQDFVAAQTDPGDASAHQRPPVGSRSPA</sequence>
<dbReference type="InterPro" id="IPR038109">
    <property type="entry name" value="DNA_bind_recomb_sf"/>
</dbReference>
<dbReference type="RefSeq" id="WP_285994547.1">
    <property type="nucleotide sequence ID" value="NZ_CP127295.1"/>
</dbReference>
<evidence type="ECO:0000313" key="2">
    <source>
        <dbReference type="EMBL" id="WIX98062.1"/>
    </source>
</evidence>
<organism evidence="2 3">
    <name type="scientific">Amycolatopsis mongoliensis</name>
    <dbReference type="NCBI Taxonomy" id="715475"/>
    <lineage>
        <taxon>Bacteria</taxon>
        <taxon>Bacillati</taxon>
        <taxon>Actinomycetota</taxon>
        <taxon>Actinomycetes</taxon>
        <taxon>Pseudonocardiales</taxon>
        <taxon>Pseudonocardiaceae</taxon>
        <taxon>Amycolatopsis</taxon>
    </lineage>
</organism>
<gene>
    <name evidence="2" type="ORF">QRX60_28785</name>
</gene>
<dbReference type="AlphaFoldDB" id="A0A9Y2JGK0"/>
<reference evidence="2 3" key="1">
    <citation type="submission" date="2023-06" db="EMBL/GenBank/DDBJ databases">
        <authorList>
            <person name="Oyuntsetseg B."/>
            <person name="Kim S.B."/>
        </authorList>
    </citation>
    <scope>NUCLEOTIDE SEQUENCE [LARGE SCALE GENOMIC DNA]</scope>
    <source>
        <strain evidence="2 3">4-36</strain>
    </source>
</reference>
<feature type="region of interest" description="Disordered" evidence="1">
    <location>
        <begin position="85"/>
        <end position="189"/>
    </location>
</feature>
<accession>A0A9Y2JGK0</accession>
<dbReference type="GO" id="GO:0000150">
    <property type="term" value="F:DNA strand exchange activity"/>
    <property type="evidence" value="ECO:0007669"/>
    <property type="project" value="InterPro"/>
</dbReference>
<dbReference type="EMBL" id="CP127295">
    <property type="protein sequence ID" value="WIX98062.1"/>
    <property type="molecule type" value="Genomic_DNA"/>
</dbReference>
<dbReference type="Gene3D" id="3.90.1750.20">
    <property type="entry name" value="Putative Large Serine Recombinase, Chain B, Domain 2"/>
    <property type="match status" value="1"/>
</dbReference>
<dbReference type="KEGG" id="amog:QRX60_28785"/>
<name>A0A9Y2JGK0_9PSEU</name>
<dbReference type="GO" id="GO:0003677">
    <property type="term" value="F:DNA binding"/>
    <property type="evidence" value="ECO:0007669"/>
    <property type="project" value="InterPro"/>
</dbReference>
<evidence type="ECO:0000313" key="3">
    <source>
        <dbReference type="Proteomes" id="UP001239397"/>
    </source>
</evidence>
<proteinExistence type="predicted"/>
<evidence type="ECO:0000256" key="1">
    <source>
        <dbReference type="SAM" id="MobiDB-lite"/>
    </source>
</evidence>